<accession>A0A445GD44</accession>
<sequence>MGTPRDFENGDYEYYKENQGITKSYYLIIFISSLLISIIGGSMLGWWLHKYHPTNRQLWMVPFGLILLLTPVLVWLSLIISDLCISKKEEEDVLKTNQQRIHPLDESLCAPKEMIL</sequence>
<feature type="transmembrane region" description="Helical" evidence="1">
    <location>
        <begin position="59"/>
        <end position="80"/>
    </location>
</feature>
<keyword evidence="1" id="KW-0472">Membrane</keyword>
<keyword evidence="3" id="KW-1185">Reference proteome</keyword>
<gene>
    <name evidence="2" type="ORF">D0Y65_042448</name>
</gene>
<dbReference type="InterPro" id="IPR032238">
    <property type="entry name" value="ATP-synth_Z"/>
</dbReference>
<dbReference type="EMBL" id="QZWG01000016">
    <property type="protein sequence ID" value="RZB59174.1"/>
    <property type="molecule type" value="Genomic_DNA"/>
</dbReference>
<dbReference type="Pfam" id="PF16594">
    <property type="entry name" value="ATP-synt_Z"/>
    <property type="match status" value="1"/>
</dbReference>
<reference evidence="2 3" key="1">
    <citation type="submission" date="2018-09" db="EMBL/GenBank/DDBJ databases">
        <title>A high-quality reference genome of wild soybean provides a powerful tool to mine soybean genomes.</title>
        <authorList>
            <person name="Xie M."/>
            <person name="Chung C.Y.L."/>
            <person name="Li M.-W."/>
            <person name="Wong F.-L."/>
            <person name="Chan T.-F."/>
            <person name="Lam H.-M."/>
        </authorList>
    </citation>
    <scope>NUCLEOTIDE SEQUENCE [LARGE SCALE GENOMIC DNA]</scope>
    <source>
        <strain evidence="3">cv. W05</strain>
        <tissue evidence="2">Hypocotyl of etiolated seedlings</tissue>
    </source>
</reference>
<dbReference type="Proteomes" id="UP000289340">
    <property type="component" value="Chromosome 16"/>
</dbReference>
<proteinExistence type="predicted"/>
<evidence type="ECO:0000313" key="3">
    <source>
        <dbReference type="Proteomes" id="UP000289340"/>
    </source>
</evidence>
<dbReference type="AlphaFoldDB" id="A0A445GD44"/>
<evidence type="ECO:0000313" key="2">
    <source>
        <dbReference type="EMBL" id="RZB59174.1"/>
    </source>
</evidence>
<dbReference type="PANTHER" id="PTHR35165">
    <property type="entry name" value="OS08G0113900 PROTEIN"/>
    <property type="match status" value="1"/>
</dbReference>
<dbReference type="PANTHER" id="PTHR35165:SF1">
    <property type="entry name" value="OS04G0577375 PROTEIN"/>
    <property type="match status" value="1"/>
</dbReference>
<comment type="caution">
    <text evidence="2">The sequence shown here is derived from an EMBL/GenBank/DDBJ whole genome shotgun (WGS) entry which is preliminary data.</text>
</comment>
<evidence type="ECO:0000256" key="1">
    <source>
        <dbReference type="SAM" id="Phobius"/>
    </source>
</evidence>
<keyword evidence="1" id="KW-0812">Transmembrane</keyword>
<organism evidence="2 3">
    <name type="scientific">Glycine soja</name>
    <name type="common">Wild soybean</name>
    <dbReference type="NCBI Taxonomy" id="3848"/>
    <lineage>
        <taxon>Eukaryota</taxon>
        <taxon>Viridiplantae</taxon>
        <taxon>Streptophyta</taxon>
        <taxon>Embryophyta</taxon>
        <taxon>Tracheophyta</taxon>
        <taxon>Spermatophyta</taxon>
        <taxon>Magnoliopsida</taxon>
        <taxon>eudicotyledons</taxon>
        <taxon>Gunneridae</taxon>
        <taxon>Pentapetalae</taxon>
        <taxon>rosids</taxon>
        <taxon>fabids</taxon>
        <taxon>Fabales</taxon>
        <taxon>Fabaceae</taxon>
        <taxon>Papilionoideae</taxon>
        <taxon>50 kb inversion clade</taxon>
        <taxon>NPAAA clade</taxon>
        <taxon>indigoferoid/millettioid clade</taxon>
        <taxon>Phaseoleae</taxon>
        <taxon>Glycine</taxon>
        <taxon>Glycine subgen. Soja</taxon>
    </lineage>
</organism>
<name>A0A445GD44_GLYSO</name>
<keyword evidence="1" id="KW-1133">Transmembrane helix</keyword>
<feature type="transmembrane region" description="Helical" evidence="1">
    <location>
        <begin position="25"/>
        <end position="47"/>
    </location>
</feature>
<protein>
    <submittedName>
        <fullName evidence="2">Uncharacterized protein</fullName>
    </submittedName>
</protein>